<evidence type="ECO:0000313" key="3">
    <source>
        <dbReference type="Proteomes" id="UP000002489"/>
    </source>
</evidence>
<organism evidence="2 3">
    <name type="scientific">Fusarium oxysporum (strain Fo5176)</name>
    <name type="common">Fusarium vascular wilt</name>
    <dbReference type="NCBI Taxonomy" id="660025"/>
    <lineage>
        <taxon>Eukaryota</taxon>
        <taxon>Fungi</taxon>
        <taxon>Dikarya</taxon>
        <taxon>Ascomycota</taxon>
        <taxon>Pezizomycotina</taxon>
        <taxon>Sordariomycetes</taxon>
        <taxon>Hypocreomycetidae</taxon>
        <taxon>Hypocreales</taxon>
        <taxon>Nectriaceae</taxon>
        <taxon>Fusarium</taxon>
        <taxon>Fusarium oxysporum species complex</taxon>
    </lineage>
</organism>
<feature type="region of interest" description="Disordered" evidence="1">
    <location>
        <begin position="239"/>
        <end position="271"/>
    </location>
</feature>
<feature type="compositionally biased region" description="Basic and acidic residues" evidence="1">
    <location>
        <begin position="70"/>
        <end position="107"/>
    </location>
</feature>
<feature type="region of interest" description="Disordered" evidence="1">
    <location>
        <begin position="70"/>
        <end position="203"/>
    </location>
</feature>
<name>A0A0D2Y8X7_FUSOF</name>
<dbReference type="STRING" id="426428.A0A0D2Y8X7"/>
<evidence type="ECO:0000313" key="2">
    <source>
        <dbReference type="EnsemblFungi" id="FOXG_12745P0"/>
    </source>
</evidence>
<protein>
    <submittedName>
        <fullName evidence="2">Uncharacterized protein</fullName>
    </submittedName>
</protein>
<feature type="compositionally biased region" description="Basic and acidic residues" evidence="1">
    <location>
        <begin position="749"/>
        <end position="768"/>
    </location>
</feature>
<feature type="region of interest" description="Disordered" evidence="1">
    <location>
        <begin position="643"/>
        <end position="768"/>
    </location>
</feature>
<feature type="compositionally biased region" description="Acidic residues" evidence="1">
    <location>
        <begin position="246"/>
        <end position="259"/>
    </location>
</feature>
<feature type="compositionally biased region" description="Basic and acidic residues" evidence="1">
    <location>
        <begin position="572"/>
        <end position="593"/>
    </location>
</feature>
<reference evidence="3" key="1">
    <citation type="journal article" date="2012" name="Mol. Plant Microbe Interact.">
        <title>A highly conserved effector in Fusarium oxysporum is required for full virulence on Arabidopsis.</title>
        <authorList>
            <person name="Thatcher L.F."/>
            <person name="Gardiner D.M."/>
            <person name="Kazan K."/>
            <person name="Manners J."/>
        </authorList>
    </citation>
    <scope>NUCLEOTIDE SEQUENCE [LARGE SCALE GENOMIC DNA]</scope>
    <source>
        <strain evidence="3">Fo5176</strain>
    </source>
</reference>
<feature type="compositionally biased region" description="Polar residues" evidence="1">
    <location>
        <begin position="468"/>
        <end position="487"/>
    </location>
</feature>
<evidence type="ECO:0000256" key="1">
    <source>
        <dbReference type="SAM" id="MobiDB-lite"/>
    </source>
</evidence>
<sequence>MAFGVNVESAAADGYAAESDGESVSTVRPETYANGPMRLSLHLGGEPILLPTFMDTLRFNMSDAQVKKVSELDKEAGDGRGGADPEEKDMVVPRRAGGEVEDWRPMSEYEPDENDEIASAITPLEASKDSDPTEDSDETTKGTGTAARFACVDDAVTFRNQQPPSLPDPGTPSSRQSVRKKDLIGDSDQADRQVHNDSGSFRLSRQLSRICKEEIWPRLFDRGYAGPPTTLEMLRISAPTERDDSFDPEVFGDDDDTPTEGDRTPRGLGHQEQGLLQATPAPRGLQRSASTIVTPTQPMKRLEHKASFNLEAMGQPGFTPERRRESISRGTFPRSGMMLNLQSTQERLRCPPQESNWIQMSKSITEKTSKVRRLPDLPDSGRHERAFAPKEWMRAIAATPRKSRTVSRNDGRIENYGEASSGADWPKTLFQPSATMDDGDVERSTSATTRDFSQPHKLQKPPSRARLTPSSTYRSSNQQLDHSTRASSLIPPGSEADVPDPRTPSPTASQTTAVPRTPSSSISSIFRKRIRSDYNPPATPQTPAEPTLAWSPFANCEPEPPYASPWVSGNGEGKREKEKRAAYFRDKVEREFQSRQSPKRSSRKDSLESAANGDSAVQNNVATDNRTSKESLIQWKQFLEDAPEPLFSSPRPPVPPLPSGSQLNLALDRPPRQTQTPSRATARVEVNPAATYRDKKPQGLTVETRKLRKAMREGAPTPSRNKTMTPASGSSFRSAFRLEGRRMSFGRPAADHESQGKGRETETFPRCK</sequence>
<dbReference type="EnsemblFungi" id="FOXG_12745T0">
    <property type="protein sequence ID" value="FOXG_12745P0"/>
    <property type="gene ID" value="FOXG_12745"/>
</dbReference>
<proteinExistence type="predicted"/>
<feature type="compositionally biased region" description="Polar residues" evidence="1">
    <location>
        <begin position="505"/>
        <end position="518"/>
    </location>
</feature>
<reference evidence="2" key="2">
    <citation type="submission" date="2025-08" db="UniProtKB">
        <authorList>
            <consortium name="EnsemblFungi"/>
        </authorList>
    </citation>
    <scope>IDENTIFICATION</scope>
    <source>
        <strain evidence="2">4287 / CBS 123668 / FGSC 9935 / NRRL 34936</strain>
    </source>
</reference>
<accession>A0A0D2Y8X7</accession>
<dbReference type="AlphaFoldDB" id="A0A0D2Y8X7"/>
<feature type="compositionally biased region" description="Polar residues" evidence="1">
    <location>
        <begin position="718"/>
        <end position="733"/>
    </location>
</feature>
<feature type="region of interest" description="Disordered" evidence="1">
    <location>
        <begin position="399"/>
        <end position="627"/>
    </location>
</feature>
<feature type="compositionally biased region" description="Basic and acidic residues" evidence="1">
    <location>
        <begin position="179"/>
        <end position="195"/>
    </location>
</feature>
<dbReference type="Proteomes" id="UP000002489">
    <property type="component" value="Unassembled WGS sequence"/>
</dbReference>
<feature type="compositionally biased region" description="Polar residues" evidence="1">
    <location>
        <begin position="615"/>
        <end position="625"/>
    </location>
</feature>